<evidence type="ECO:0000313" key="4">
    <source>
        <dbReference type="EMBL" id="CAF0912973.1"/>
    </source>
</evidence>
<dbReference type="PANTHER" id="PTHR10579:SF156">
    <property type="entry name" value="VWFA DOMAIN-CONTAINING PROTEIN"/>
    <property type="match status" value="1"/>
</dbReference>
<dbReference type="InterPro" id="IPR002035">
    <property type="entry name" value="VWF_A"/>
</dbReference>
<keyword evidence="1" id="KW-0175">Coiled coil</keyword>
<dbReference type="InterPro" id="IPR039510">
    <property type="entry name" value="Vint_dom"/>
</dbReference>
<dbReference type="SUPFAM" id="SSF57850">
    <property type="entry name" value="RING/U-box"/>
    <property type="match status" value="1"/>
</dbReference>
<dbReference type="PROSITE" id="PS51698">
    <property type="entry name" value="U_BOX"/>
    <property type="match status" value="1"/>
</dbReference>
<dbReference type="CDD" id="cd16655">
    <property type="entry name" value="RING-Ubox_WDSUB1-like"/>
    <property type="match status" value="1"/>
</dbReference>
<dbReference type="Proteomes" id="UP000677228">
    <property type="component" value="Unassembled WGS sequence"/>
</dbReference>
<dbReference type="Proteomes" id="UP000682733">
    <property type="component" value="Unassembled WGS sequence"/>
</dbReference>
<dbReference type="GO" id="GO:0016567">
    <property type="term" value="P:protein ubiquitination"/>
    <property type="evidence" value="ECO:0007669"/>
    <property type="project" value="InterPro"/>
</dbReference>
<evidence type="ECO:0000259" key="2">
    <source>
        <dbReference type="PROSITE" id="PS50234"/>
    </source>
</evidence>
<evidence type="ECO:0000256" key="1">
    <source>
        <dbReference type="SAM" id="Coils"/>
    </source>
</evidence>
<organism evidence="4 6">
    <name type="scientific">Didymodactylos carnosus</name>
    <dbReference type="NCBI Taxonomy" id="1234261"/>
    <lineage>
        <taxon>Eukaryota</taxon>
        <taxon>Metazoa</taxon>
        <taxon>Spiralia</taxon>
        <taxon>Gnathifera</taxon>
        <taxon>Rotifera</taxon>
        <taxon>Eurotatoria</taxon>
        <taxon>Bdelloidea</taxon>
        <taxon>Philodinida</taxon>
        <taxon>Philodinidae</taxon>
        <taxon>Didymodactylos</taxon>
    </lineage>
</organism>
<dbReference type="SUPFAM" id="SSF51294">
    <property type="entry name" value="Hedgehog/intein (Hint) domain"/>
    <property type="match status" value="1"/>
</dbReference>
<evidence type="ECO:0000313" key="6">
    <source>
        <dbReference type="Proteomes" id="UP000677228"/>
    </source>
</evidence>
<dbReference type="EMBL" id="CAJOBA010003751">
    <property type="protein sequence ID" value="CAF3691789.1"/>
    <property type="molecule type" value="Genomic_DNA"/>
</dbReference>
<dbReference type="GO" id="GO:0004842">
    <property type="term" value="F:ubiquitin-protein transferase activity"/>
    <property type="evidence" value="ECO:0007669"/>
    <property type="project" value="InterPro"/>
</dbReference>
<dbReference type="SUPFAM" id="SSF53300">
    <property type="entry name" value="vWA-like"/>
    <property type="match status" value="1"/>
</dbReference>
<dbReference type="Gene3D" id="2.170.16.10">
    <property type="entry name" value="Hedgehog/Intein (Hint) domain"/>
    <property type="match status" value="1"/>
</dbReference>
<feature type="domain" description="VWFA" evidence="2">
    <location>
        <begin position="133"/>
        <end position="331"/>
    </location>
</feature>
<accession>A0A8S2DF16</accession>
<sequence length="754" mass="84279">MSVSRINYPESFLCPITHEVMSDPVMDPDGNSYERTAIIDWLARDPTSPITRNPFLIDRLIPNRALRDSIEQFKNNTALTINNNSTMCANSDAGCDTMNVDDTVDLNVEINCANNYAHIHIQPPIGAQRTPCDICCVVDTSGSMAREAEIKNENNKVERYGLSQLDLVKHALKTIIHSLHKNDRLSVVSFGSNAAILFQLIKMDDNGKSSALAGIERLHPNGSTNLWDGLQTGLNILSTSSSDKSNSALFLLTDGRPNVDPPRGYIPTLQRYKNKTGFTCSINTFGFGYTLDSKLLEDIAVVGNGTYSFIPDGGFVGTVFVNTLSNLLSTVATNVSLEVKSMDTNTVLQTDYTEFYDVEKSNTGLKFNIGSVTYGQSKDIIIPVSTKQNRLESPPYLSVSLQYTSPHKQSLVKLKVDRETLDVSENSINNIMIHRYRLEFVHRVREAMNLMLKNDMKNAQKVIEKLELEIKSSNVQNHPFIIDLLVDLTGQVTEALSNREWFDRWGKHYLPSLTRAHLLQICNNFKDPGVQHYGSKLFNAIRDDMDEIFCKLPAPKPSTKYPYNNTVLPVNMRVFNNASAGCFHGKCLVLLADGNTKFVKDVRRGDILQTPDSVTNATVTYVMKSICFNDKTTMVSFGNGLIISPWHPVRIDGNWIFPCDIGHESDIECEEVFNFVLDGGHIVIINGVECVTLGHNFKGKVIEHPYYGTSKVLDDLRKLDTSNSGYVEIKPNWFVRDYQKTGLVSRILNINVGA</sequence>
<dbReference type="PROSITE" id="PS50234">
    <property type="entry name" value="VWFA"/>
    <property type="match status" value="1"/>
</dbReference>
<dbReference type="InterPro" id="IPR036465">
    <property type="entry name" value="vWFA_dom_sf"/>
</dbReference>
<dbReference type="AlphaFoldDB" id="A0A8S2DF16"/>
<comment type="caution">
    <text evidence="4">The sequence shown here is derived from an EMBL/GenBank/DDBJ whole genome shotgun (WGS) entry which is preliminary data.</text>
</comment>
<dbReference type="EMBL" id="CAJNOK010003750">
    <property type="protein sequence ID" value="CAF0912973.1"/>
    <property type="molecule type" value="Genomic_DNA"/>
</dbReference>
<evidence type="ECO:0000259" key="3">
    <source>
        <dbReference type="PROSITE" id="PS51698"/>
    </source>
</evidence>
<dbReference type="Gene3D" id="3.40.50.410">
    <property type="entry name" value="von Willebrand factor, type A domain"/>
    <property type="match status" value="1"/>
</dbReference>
<protein>
    <recommendedName>
        <fullName evidence="7">VWFA domain-containing protein</fullName>
    </recommendedName>
</protein>
<dbReference type="Pfam" id="PF00092">
    <property type="entry name" value="VWA"/>
    <property type="match status" value="1"/>
</dbReference>
<dbReference type="InterPro" id="IPR051266">
    <property type="entry name" value="CLCR"/>
</dbReference>
<dbReference type="InterPro" id="IPR036844">
    <property type="entry name" value="Hint_dom_sf"/>
</dbReference>
<reference evidence="4" key="1">
    <citation type="submission" date="2021-02" db="EMBL/GenBank/DDBJ databases">
        <authorList>
            <person name="Nowell W R."/>
        </authorList>
    </citation>
    <scope>NUCLEOTIDE SEQUENCE</scope>
</reference>
<dbReference type="InterPro" id="IPR013083">
    <property type="entry name" value="Znf_RING/FYVE/PHD"/>
</dbReference>
<evidence type="ECO:0008006" key="7">
    <source>
        <dbReference type="Google" id="ProtNLM"/>
    </source>
</evidence>
<proteinExistence type="predicted"/>
<dbReference type="SMART" id="SM00327">
    <property type="entry name" value="VWA"/>
    <property type="match status" value="1"/>
</dbReference>
<feature type="domain" description="U-box" evidence="3">
    <location>
        <begin position="7"/>
        <end position="80"/>
    </location>
</feature>
<dbReference type="SMART" id="SM00504">
    <property type="entry name" value="Ubox"/>
    <property type="match status" value="1"/>
</dbReference>
<dbReference type="Pfam" id="PF14623">
    <property type="entry name" value="Vint"/>
    <property type="match status" value="1"/>
</dbReference>
<evidence type="ECO:0000313" key="5">
    <source>
        <dbReference type="EMBL" id="CAF3691789.1"/>
    </source>
</evidence>
<dbReference type="Pfam" id="PF14624">
    <property type="entry name" value="Vwaint"/>
    <property type="match status" value="1"/>
</dbReference>
<name>A0A8S2DF16_9BILA</name>
<feature type="coiled-coil region" evidence="1">
    <location>
        <begin position="449"/>
        <end position="476"/>
    </location>
</feature>
<dbReference type="InterPro" id="IPR032838">
    <property type="entry name" value="Vwaint_dom"/>
</dbReference>
<dbReference type="InterPro" id="IPR003613">
    <property type="entry name" value="Ubox_domain"/>
</dbReference>
<dbReference type="PANTHER" id="PTHR10579">
    <property type="entry name" value="CALCIUM-ACTIVATED CHLORIDE CHANNEL REGULATOR"/>
    <property type="match status" value="1"/>
</dbReference>
<gene>
    <name evidence="4" type="ORF">OVA965_LOCUS10219</name>
    <name evidence="5" type="ORF">TMI583_LOCUS10215</name>
</gene>
<dbReference type="Pfam" id="PF04564">
    <property type="entry name" value="U-box"/>
    <property type="match status" value="1"/>
</dbReference>
<dbReference type="Gene3D" id="3.30.40.10">
    <property type="entry name" value="Zinc/RING finger domain, C3HC4 (zinc finger)"/>
    <property type="match status" value="1"/>
</dbReference>